<feature type="region of interest" description="Disordered" evidence="2">
    <location>
        <begin position="349"/>
        <end position="396"/>
    </location>
</feature>
<gene>
    <name evidence="3" type="ORF">EYC80_007908</name>
</gene>
<evidence type="ECO:0000313" key="4">
    <source>
        <dbReference type="Proteomes" id="UP000326757"/>
    </source>
</evidence>
<feature type="region of interest" description="Disordered" evidence="2">
    <location>
        <begin position="1"/>
        <end position="21"/>
    </location>
</feature>
<feature type="region of interest" description="Disordered" evidence="2">
    <location>
        <begin position="411"/>
        <end position="468"/>
    </location>
</feature>
<evidence type="ECO:0000313" key="3">
    <source>
        <dbReference type="EMBL" id="KAB8292165.1"/>
    </source>
</evidence>
<dbReference type="Proteomes" id="UP000326757">
    <property type="component" value="Unassembled WGS sequence"/>
</dbReference>
<feature type="coiled-coil region" evidence="1">
    <location>
        <begin position="62"/>
        <end position="92"/>
    </location>
</feature>
<reference evidence="3 4" key="1">
    <citation type="submission" date="2019-06" db="EMBL/GenBank/DDBJ databases">
        <title>Genome Sequence of the Brown Rot Fungal Pathogen Monilinia laxa.</title>
        <authorList>
            <person name="De Miccolis Angelini R.M."/>
            <person name="Landi L."/>
            <person name="Abate D."/>
            <person name="Pollastro S."/>
            <person name="Romanazzi G."/>
            <person name="Faretra F."/>
        </authorList>
    </citation>
    <scope>NUCLEOTIDE SEQUENCE [LARGE SCALE GENOMIC DNA]</scope>
    <source>
        <strain evidence="3 4">Mlax316</strain>
    </source>
</reference>
<evidence type="ECO:0000256" key="2">
    <source>
        <dbReference type="SAM" id="MobiDB-lite"/>
    </source>
</evidence>
<feature type="region of interest" description="Disordered" evidence="2">
    <location>
        <begin position="275"/>
        <end position="295"/>
    </location>
</feature>
<keyword evidence="4" id="KW-1185">Reference proteome</keyword>
<comment type="caution">
    <text evidence="3">The sequence shown here is derived from an EMBL/GenBank/DDBJ whole genome shotgun (WGS) entry which is preliminary data.</text>
</comment>
<dbReference type="AlphaFoldDB" id="A0A5N6JTM1"/>
<protein>
    <submittedName>
        <fullName evidence="3">Uncharacterized protein</fullName>
    </submittedName>
</protein>
<organism evidence="3 4">
    <name type="scientific">Monilinia laxa</name>
    <name type="common">Brown rot fungus</name>
    <name type="synonym">Sclerotinia laxa</name>
    <dbReference type="NCBI Taxonomy" id="61186"/>
    <lineage>
        <taxon>Eukaryota</taxon>
        <taxon>Fungi</taxon>
        <taxon>Dikarya</taxon>
        <taxon>Ascomycota</taxon>
        <taxon>Pezizomycotina</taxon>
        <taxon>Leotiomycetes</taxon>
        <taxon>Helotiales</taxon>
        <taxon>Sclerotiniaceae</taxon>
        <taxon>Monilinia</taxon>
    </lineage>
</organism>
<feature type="compositionally biased region" description="Basic and acidic residues" evidence="2">
    <location>
        <begin position="437"/>
        <end position="457"/>
    </location>
</feature>
<name>A0A5N6JTM1_MONLA</name>
<dbReference type="OrthoDB" id="4586300at2759"/>
<feature type="compositionally biased region" description="Basic and acidic residues" evidence="2">
    <location>
        <begin position="421"/>
        <end position="430"/>
    </location>
</feature>
<feature type="compositionally biased region" description="Polar residues" evidence="2">
    <location>
        <begin position="353"/>
        <end position="363"/>
    </location>
</feature>
<proteinExistence type="predicted"/>
<dbReference type="EMBL" id="VIGI01000013">
    <property type="protein sequence ID" value="KAB8292165.1"/>
    <property type="molecule type" value="Genomic_DNA"/>
</dbReference>
<keyword evidence="1" id="KW-0175">Coiled coil</keyword>
<sequence length="468" mass="52476">MSKSPNSDNIDKDSKTFPSDSDNPFIRFRHFADEQVSSILQGFVGLPSAFSKPSGNSHWSIFDEELKRRDELQMRRRELREAKEKRTTMNDDEVQIPVKKSQRPHRQGVDFDHFISDRRMNVFGFDDIPLYSPLHSPLTTGFSGDLRHIMGSFAAITLYQANPSDVSLVPYLFGSPYSPLNLSLGQSMMRELGFTKTYTASGAVPRDDFPYCEAFEDLLLTSQGRDAEVQTSGLKSATNEASKNIGSSVENSLDWIERLRRLGILHLPNSEFEATSNMSCSSSQENVTSSQDLASSASRLKGLGKNAETEEQMYENFLTDASTTSPDQFFTTLESTLTAVEKLMKGKNVTFKEPSQSNPSSVNEVDMSEEQNPQSTDSKREVSSSSAVEHYTNEDGSVETTIRVWKRFADGSETETSSSHTVEKATRQRELASTGFDLERFLTSRGADDDQKNESRSKKNTQAGWFWN</sequence>
<evidence type="ECO:0000256" key="1">
    <source>
        <dbReference type="SAM" id="Coils"/>
    </source>
</evidence>
<accession>A0A5N6JTM1</accession>